<dbReference type="OrthoDB" id="8068875at2759"/>
<dbReference type="PANTHER" id="PTHR45700:SF3">
    <property type="entry name" value="UBIQUITIN-PROTEIN LIGASE E3B"/>
    <property type="match status" value="1"/>
</dbReference>
<protein>
    <recommendedName>
        <fullName evidence="2">HECT-type E3 ubiquitin transferase</fullName>
        <ecNumber evidence="2">2.3.2.26</ecNumber>
    </recommendedName>
</protein>
<dbReference type="InterPro" id="IPR000569">
    <property type="entry name" value="HECT_dom"/>
</dbReference>
<dbReference type="PROSITE" id="PS50237">
    <property type="entry name" value="HECT"/>
    <property type="match status" value="1"/>
</dbReference>
<dbReference type="Pfam" id="PF00632">
    <property type="entry name" value="HECT"/>
    <property type="match status" value="1"/>
</dbReference>
<dbReference type="PANTHER" id="PTHR45700">
    <property type="entry name" value="UBIQUITIN-PROTEIN LIGASE E3C"/>
    <property type="match status" value="1"/>
</dbReference>
<comment type="catalytic activity">
    <reaction evidence="1">
        <text>S-ubiquitinyl-[E2 ubiquitin-conjugating enzyme]-L-cysteine + [acceptor protein]-L-lysine = [E2 ubiquitin-conjugating enzyme]-L-cysteine + N(6)-ubiquitinyl-[acceptor protein]-L-lysine.</text>
        <dbReference type="EC" id="2.3.2.26"/>
    </reaction>
</comment>
<gene>
    <name evidence="7" type="primary">100632923</name>
</gene>
<dbReference type="GO" id="GO:0006511">
    <property type="term" value="P:ubiquitin-dependent protein catabolic process"/>
    <property type="evidence" value="ECO:0007669"/>
    <property type="project" value="TreeGrafter"/>
</dbReference>
<feature type="active site" description="Glycyl thioester intermediate" evidence="5">
    <location>
        <position position="969"/>
    </location>
</feature>
<evidence type="ECO:0000259" key="6">
    <source>
        <dbReference type="PROSITE" id="PS50237"/>
    </source>
</evidence>
<keyword evidence="3" id="KW-0808">Transferase</keyword>
<evidence type="ECO:0000256" key="4">
    <source>
        <dbReference type="ARBA" id="ARBA00022786"/>
    </source>
</evidence>
<dbReference type="KEGG" id="aqu:100632923"/>
<evidence type="ECO:0000256" key="3">
    <source>
        <dbReference type="ARBA" id="ARBA00022679"/>
    </source>
</evidence>
<dbReference type="AlphaFoldDB" id="A0A1X7UN34"/>
<dbReference type="InParanoid" id="A0A1X7UN34"/>
<reference evidence="7" key="2">
    <citation type="submission" date="2017-05" db="UniProtKB">
        <authorList>
            <consortium name="EnsemblMetazoa"/>
        </authorList>
    </citation>
    <scope>IDENTIFICATION</scope>
</reference>
<sequence length="1001" mass="115351">MADEMERDRGVIILQRWYRKVLSRRKLQRFIFDELMKREDENHTGVELFKIGLKIQKFFISGIDTMRLRQFCTSVIESMNTSNVKSWYVSVALDKTHSVQWIKQVKWMLLLSGKSLYKLKPGMPRDDQYIETFLSIIVLLTDCTLWKLTEKGGTALKPTLIKLCSSFSNHLIENNLFIYLKDILLSGLAHPRIKFNKNSFGAALGIRLISINGFDNKSLIPFIKCILTIPAVIYHLNLLSHEMLDNLKKYKFFSSCISILKDDVNSIIKDKDKTEILALMSNLMHLQSLDDGCDVQDSIEIYLLLLSFINKKKSKTTTTTTWHLMFGWINKLNDKRLLDCLPHLKKQLSLLWRSSWTSKIFEPLFCIKRTEEGEGGEKKASSRSLSVRKLFSSSAANNKMADRDIKLILRATYLYTQLISVLPQMTSEILIGLSSDGLFCSRLCYFMLDVLNIDNKKLTADMLNDTQLMSVLSLLCETANYFLSVLDDNELYEVQEYFTQYQLGRITIFLNNLIFYCIWEQETLYTPIIESTRPCLILLLQRNQRRSFVPQDFLLIRQLKPSKFVAQWKSLNPKSVILLQTLPHTIPHNTRVEIFYEYINNDKAMLGIGCAHNHTPAAYITIHRSRLLEDGYNHLGLVSTAHFKGVIRVKFINEQGLDEAGIDEMGVFKEFLEEIVKIAFNPSMGLFKANSEGALYPSPTSECHENHLQIFEFLGRILGKAVYEGIVLDLPFCIFFLHYLTSQSHGILYSSLDELHTLDPELSKSLHFIKHYDGDVSDLCLTFSYEENFLGKLVTHELIPGGSAIPVTSENKISYVHKLAHYKLSTQIKDQTEAFVRGFQSIISPIWMEMFTAREFQRVISGVDTDIDIDELRKCTKYYGGYHDRHRVIQWLWDVLKNDFTTEQRSSFLKFVTSCSRQPLLGFETLDPPFSIRRVDTPSEEEAIHVAGIVRTLFGVRTHKDRLPTSSTCFNLLKLPDYNKKSVLKEKLLQSITSNAGFELS</sequence>
<dbReference type="STRING" id="400682.A0A1X7UN34"/>
<dbReference type="Proteomes" id="UP000007879">
    <property type="component" value="Unassembled WGS sequence"/>
</dbReference>
<dbReference type="EC" id="2.3.2.26" evidence="2"/>
<dbReference type="InterPro" id="IPR044611">
    <property type="entry name" value="E3A/B/C-like"/>
</dbReference>
<dbReference type="FunFam" id="3.30.2410.10:FF:000011">
    <property type="entry name" value="Putative Ubiquitin-protein ligase E3C"/>
    <property type="match status" value="1"/>
</dbReference>
<dbReference type="FunFam" id="3.30.2160.10:FF:000002">
    <property type="entry name" value="Putative Ubiquitin-protein ligase E3C"/>
    <property type="match status" value="1"/>
</dbReference>
<evidence type="ECO:0000313" key="8">
    <source>
        <dbReference type="Proteomes" id="UP000007879"/>
    </source>
</evidence>
<evidence type="ECO:0000313" key="7">
    <source>
        <dbReference type="EnsemblMetazoa" id="Aqu2.1.28827_001"/>
    </source>
</evidence>
<dbReference type="Gene3D" id="3.90.1750.10">
    <property type="entry name" value="Hect, E3 ligase catalytic domains"/>
    <property type="match status" value="1"/>
</dbReference>
<name>A0A1X7UN34_AMPQE</name>
<keyword evidence="8" id="KW-1185">Reference proteome</keyword>
<accession>A0A1X7UN34</accession>
<reference evidence="8" key="1">
    <citation type="journal article" date="2010" name="Nature">
        <title>The Amphimedon queenslandica genome and the evolution of animal complexity.</title>
        <authorList>
            <person name="Srivastava M."/>
            <person name="Simakov O."/>
            <person name="Chapman J."/>
            <person name="Fahey B."/>
            <person name="Gauthier M.E."/>
            <person name="Mitros T."/>
            <person name="Richards G.S."/>
            <person name="Conaco C."/>
            <person name="Dacre M."/>
            <person name="Hellsten U."/>
            <person name="Larroux C."/>
            <person name="Putnam N.H."/>
            <person name="Stanke M."/>
            <person name="Adamska M."/>
            <person name="Darling A."/>
            <person name="Degnan S.M."/>
            <person name="Oakley T.H."/>
            <person name="Plachetzki D.C."/>
            <person name="Zhai Y."/>
            <person name="Adamski M."/>
            <person name="Calcino A."/>
            <person name="Cummins S.F."/>
            <person name="Goodstein D.M."/>
            <person name="Harris C."/>
            <person name="Jackson D.J."/>
            <person name="Leys S.P."/>
            <person name="Shu S."/>
            <person name="Woodcroft B.J."/>
            <person name="Vervoort M."/>
            <person name="Kosik K.S."/>
            <person name="Manning G."/>
            <person name="Degnan B.M."/>
            <person name="Rokhsar D.S."/>
        </authorList>
    </citation>
    <scope>NUCLEOTIDE SEQUENCE [LARGE SCALE GENOMIC DNA]</scope>
</reference>
<dbReference type="Gene3D" id="3.30.2160.10">
    <property type="entry name" value="Hect, E3 ligase catalytic domain"/>
    <property type="match status" value="1"/>
</dbReference>
<dbReference type="SUPFAM" id="SSF56204">
    <property type="entry name" value="Hect, E3 ligase catalytic domain"/>
    <property type="match status" value="1"/>
</dbReference>
<proteinExistence type="predicted"/>
<evidence type="ECO:0000256" key="5">
    <source>
        <dbReference type="PROSITE-ProRule" id="PRU00104"/>
    </source>
</evidence>
<dbReference type="eggNOG" id="KOG4427">
    <property type="taxonomic scope" value="Eukaryota"/>
</dbReference>
<dbReference type="SMART" id="SM00119">
    <property type="entry name" value="HECTc"/>
    <property type="match status" value="1"/>
</dbReference>
<keyword evidence="4 5" id="KW-0833">Ubl conjugation pathway</keyword>
<evidence type="ECO:0000256" key="1">
    <source>
        <dbReference type="ARBA" id="ARBA00000885"/>
    </source>
</evidence>
<dbReference type="GO" id="GO:0061630">
    <property type="term" value="F:ubiquitin protein ligase activity"/>
    <property type="evidence" value="ECO:0007669"/>
    <property type="project" value="UniProtKB-EC"/>
</dbReference>
<dbReference type="EnsemblMetazoa" id="XM_019997846.1">
    <property type="protein sequence ID" value="XP_019853405.1"/>
    <property type="gene ID" value="LOC100632923"/>
</dbReference>
<dbReference type="Gene3D" id="3.30.2410.10">
    <property type="entry name" value="Hect, E3 ligase catalytic domain"/>
    <property type="match status" value="1"/>
</dbReference>
<dbReference type="EnsemblMetazoa" id="Aqu2.1.28827_001">
    <property type="protein sequence ID" value="Aqu2.1.28827_001"/>
    <property type="gene ID" value="Aqu2.1.28827"/>
</dbReference>
<evidence type="ECO:0000256" key="2">
    <source>
        <dbReference type="ARBA" id="ARBA00012485"/>
    </source>
</evidence>
<dbReference type="InterPro" id="IPR035983">
    <property type="entry name" value="Hect_E3_ubiquitin_ligase"/>
</dbReference>
<feature type="domain" description="HECT" evidence="6">
    <location>
        <begin position="639"/>
        <end position="1001"/>
    </location>
</feature>
<dbReference type="CDD" id="cd00078">
    <property type="entry name" value="HECTc"/>
    <property type="match status" value="1"/>
</dbReference>
<organism evidence="7">
    <name type="scientific">Amphimedon queenslandica</name>
    <name type="common">Sponge</name>
    <dbReference type="NCBI Taxonomy" id="400682"/>
    <lineage>
        <taxon>Eukaryota</taxon>
        <taxon>Metazoa</taxon>
        <taxon>Porifera</taxon>
        <taxon>Demospongiae</taxon>
        <taxon>Heteroscleromorpha</taxon>
        <taxon>Haplosclerida</taxon>
        <taxon>Niphatidae</taxon>
        <taxon>Amphimedon</taxon>
    </lineage>
</organism>
<dbReference type="GO" id="GO:0000209">
    <property type="term" value="P:protein polyubiquitination"/>
    <property type="evidence" value="ECO:0007669"/>
    <property type="project" value="InterPro"/>
</dbReference>